<dbReference type="Proteomes" id="UP000287830">
    <property type="component" value="Unassembled WGS sequence"/>
</dbReference>
<comment type="caution">
    <text evidence="2">The sequence shown here is derived from an EMBL/GenBank/DDBJ whole genome shotgun (WGS) entry which is preliminary data.</text>
</comment>
<dbReference type="AlphaFoldDB" id="A0A7U9KTF4"/>
<name>A0A7U9KTF4_9ACTN</name>
<evidence type="ECO:0000313" key="3">
    <source>
        <dbReference type="Proteomes" id="UP000287830"/>
    </source>
</evidence>
<gene>
    <name evidence="2" type="ORF">OEIGOIKO_02221</name>
</gene>
<accession>A0A7U9KTF4</accession>
<dbReference type="EMBL" id="BHZC01000001">
    <property type="protein sequence ID" value="GCD34487.1"/>
    <property type="molecule type" value="Genomic_DNA"/>
</dbReference>
<organism evidence="2 3">
    <name type="scientific">Streptomyces chrestomyceticus JCM 4735</name>
    <dbReference type="NCBI Taxonomy" id="1306181"/>
    <lineage>
        <taxon>Bacteria</taxon>
        <taxon>Bacillati</taxon>
        <taxon>Actinomycetota</taxon>
        <taxon>Actinomycetes</taxon>
        <taxon>Kitasatosporales</taxon>
        <taxon>Streptomycetaceae</taxon>
        <taxon>Streptomyces</taxon>
    </lineage>
</organism>
<evidence type="ECO:0000256" key="1">
    <source>
        <dbReference type="SAM" id="MobiDB-lite"/>
    </source>
</evidence>
<reference evidence="2 3" key="1">
    <citation type="submission" date="2018-11" db="EMBL/GenBank/DDBJ databases">
        <title>Whole genome sequence of Streptomyces chrestomyceticus NBRC 13444(T).</title>
        <authorList>
            <person name="Komaki H."/>
            <person name="Tamura T."/>
        </authorList>
    </citation>
    <scope>NUCLEOTIDE SEQUENCE [LARGE SCALE GENOMIC DNA]</scope>
    <source>
        <strain evidence="2 3">NBRC 13444</strain>
    </source>
</reference>
<evidence type="ECO:0000313" key="2">
    <source>
        <dbReference type="EMBL" id="GCD34487.1"/>
    </source>
</evidence>
<proteinExistence type="predicted"/>
<protein>
    <submittedName>
        <fullName evidence="2">Uncharacterized protein</fullName>
    </submittedName>
</protein>
<feature type="region of interest" description="Disordered" evidence="1">
    <location>
        <begin position="1"/>
        <end position="21"/>
    </location>
</feature>
<sequence>MVSQKSVPPPSAAPGAATQWKTWNSGTKSTYIPSQCSGMKPVSKTWSSGSWWARTSKTVPNGHSITSPQVRA</sequence>